<feature type="domain" description="RRM" evidence="10">
    <location>
        <begin position="823"/>
        <end position="891"/>
    </location>
</feature>
<evidence type="ECO:0000256" key="5">
    <source>
        <dbReference type="ARBA" id="ARBA00023054"/>
    </source>
</evidence>
<reference evidence="12" key="1">
    <citation type="submission" date="2023-05" db="EMBL/GenBank/DDBJ databases">
        <title>High-quality long-read genome of Scophthalmus maximus.</title>
        <authorList>
            <person name="Lien S."/>
            <person name="Martinez P."/>
        </authorList>
    </citation>
    <scope>NUCLEOTIDE SEQUENCE [LARGE SCALE GENOMIC DNA]</scope>
</reference>
<keyword evidence="1 8" id="KW-0479">Metal-binding</keyword>
<protein>
    <submittedName>
        <fullName evidence="12">RNA binding motif protein 27</fullName>
    </submittedName>
</protein>
<dbReference type="Gene3D" id="3.30.70.330">
    <property type="match status" value="2"/>
</dbReference>
<evidence type="ECO:0000256" key="9">
    <source>
        <dbReference type="SAM" id="MobiDB-lite"/>
    </source>
</evidence>
<gene>
    <name evidence="12" type="primary">RBM27</name>
</gene>
<dbReference type="InterPro" id="IPR000571">
    <property type="entry name" value="Znf_CCCH"/>
</dbReference>
<dbReference type="PROSITE" id="PS50103">
    <property type="entry name" value="ZF_C3H1"/>
    <property type="match status" value="1"/>
</dbReference>
<evidence type="ECO:0000256" key="2">
    <source>
        <dbReference type="ARBA" id="ARBA00022771"/>
    </source>
</evidence>
<name>A0A8D3EFF5_SCOMX</name>
<feature type="domain" description="C3H1-type" evidence="11">
    <location>
        <begin position="304"/>
        <end position="331"/>
    </location>
</feature>
<feature type="compositionally biased region" description="Basic and acidic residues" evidence="9">
    <location>
        <begin position="185"/>
        <end position="209"/>
    </location>
</feature>
<dbReference type="PROSITE" id="PS50102">
    <property type="entry name" value="RRM"/>
    <property type="match status" value="2"/>
</dbReference>
<dbReference type="FunFam" id="3.30.70.330:FF:000330">
    <property type="entry name" value="RNA-binding motif protein 26"/>
    <property type="match status" value="1"/>
</dbReference>
<dbReference type="Proteomes" id="UP000694558">
    <property type="component" value="Chromosome 4"/>
</dbReference>
<feature type="compositionally biased region" description="Basic residues" evidence="9">
    <location>
        <begin position="161"/>
        <end position="184"/>
    </location>
</feature>
<feature type="domain" description="RRM" evidence="10">
    <location>
        <begin position="514"/>
        <end position="588"/>
    </location>
</feature>
<feature type="region of interest" description="Disordered" evidence="9">
    <location>
        <begin position="79"/>
        <end position="267"/>
    </location>
</feature>
<keyword evidence="2 8" id="KW-0863">Zinc-finger</keyword>
<feature type="compositionally biased region" description="Low complexity" evidence="9">
    <location>
        <begin position="618"/>
        <end position="638"/>
    </location>
</feature>
<evidence type="ECO:0000256" key="1">
    <source>
        <dbReference type="ARBA" id="ARBA00022723"/>
    </source>
</evidence>
<dbReference type="Ensembl" id="ENSSMAT00000058450.1">
    <property type="protein sequence ID" value="ENSSMAP00000070514.1"/>
    <property type="gene ID" value="ENSSMAG00000004138.2"/>
</dbReference>
<keyword evidence="4 7" id="KW-0694">RNA-binding</keyword>
<proteinExistence type="predicted"/>
<dbReference type="SUPFAM" id="SSF54928">
    <property type="entry name" value="RNA-binding domain, RBD"/>
    <property type="match status" value="2"/>
</dbReference>
<feature type="region of interest" description="Disordered" evidence="9">
    <location>
        <begin position="775"/>
        <end position="803"/>
    </location>
</feature>
<feature type="zinc finger region" description="C3H1-type" evidence="8">
    <location>
        <begin position="304"/>
        <end position="331"/>
    </location>
</feature>
<dbReference type="SMART" id="SM00356">
    <property type="entry name" value="ZnF_C3H1"/>
    <property type="match status" value="1"/>
</dbReference>
<dbReference type="GeneTree" id="ENSGT00510000046929"/>
<dbReference type="SMART" id="SM00360">
    <property type="entry name" value="RRM"/>
    <property type="match status" value="2"/>
</dbReference>
<dbReference type="InterPro" id="IPR002483">
    <property type="entry name" value="PWI_dom"/>
</dbReference>
<dbReference type="FunFam" id="3.30.70.330:FF:000124">
    <property type="entry name" value="RNA-binding protein 26 isoform X3"/>
    <property type="match status" value="1"/>
</dbReference>
<evidence type="ECO:0000256" key="6">
    <source>
        <dbReference type="ARBA" id="ARBA00043866"/>
    </source>
</evidence>
<evidence type="ECO:0000256" key="8">
    <source>
        <dbReference type="PROSITE-ProRule" id="PRU00723"/>
    </source>
</evidence>
<feature type="compositionally biased region" description="Basic and acidic residues" evidence="9">
    <location>
        <begin position="121"/>
        <end position="160"/>
    </location>
</feature>
<dbReference type="InterPro" id="IPR034451">
    <property type="entry name" value="RBM27_RRM"/>
</dbReference>
<keyword evidence="3 8" id="KW-0862">Zinc</keyword>
<evidence type="ECO:0000259" key="10">
    <source>
        <dbReference type="PROSITE" id="PS50102"/>
    </source>
</evidence>
<dbReference type="Gene3D" id="1.20.1390.10">
    <property type="entry name" value="PWI domain"/>
    <property type="match status" value="1"/>
</dbReference>
<feature type="compositionally biased region" description="Pro residues" evidence="9">
    <location>
        <begin position="240"/>
        <end position="253"/>
    </location>
</feature>
<organism evidence="12 13">
    <name type="scientific">Scophthalmus maximus</name>
    <name type="common">Turbot</name>
    <name type="synonym">Psetta maxima</name>
    <dbReference type="NCBI Taxonomy" id="52904"/>
    <lineage>
        <taxon>Eukaryota</taxon>
        <taxon>Metazoa</taxon>
        <taxon>Chordata</taxon>
        <taxon>Craniata</taxon>
        <taxon>Vertebrata</taxon>
        <taxon>Euteleostomi</taxon>
        <taxon>Actinopterygii</taxon>
        <taxon>Neopterygii</taxon>
        <taxon>Teleostei</taxon>
        <taxon>Neoteleostei</taxon>
        <taxon>Acanthomorphata</taxon>
        <taxon>Carangaria</taxon>
        <taxon>Pleuronectiformes</taxon>
        <taxon>Pleuronectoidei</taxon>
        <taxon>Scophthalmidae</taxon>
        <taxon>Scophthalmus</taxon>
    </lineage>
</organism>
<dbReference type="InterPro" id="IPR045137">
    <property type="entry name" value="RBM26/27"/>
</dbReference>
<dbReference type="FunFam" id="1.20.1390.10:FF:000001">
    <property type="entry name" value="RNA-binding protein 26 isoform X2"/>
    <property type="match status" value="1"/>
</dbReference>
<dbReference type="GO" id="GO:0003723">
    <property type="term" value="F:RNA binding"/>
    <property type="evidence" value="ECO:0007669"/>
    <property type="project" value="UniProtKB-UniRule"/>
</dbReference>
<dbReference type="Pfam" id="PF00076">
    <property type="entry name" value="RRM_1"/>
    <property type="match status" value="1"/>
</dbReference>
<evidence type="ECO:0000313" key="12">
    <source>
        <dbReference type="Ensembl" id="ENSSMAP00000070514.1"/>
    </source>
</evidence>
<feature type="compositionally biased region" description="Low complexity" evidence="9">
    <location>
        <begin position="219"/>
        <end position="239"/>
    </location>
</feature>
<feature type="region of interest" description="Disordered" evidence="9">
    <location>
        <begin position="357"/>
        <end position="410"/>
    </location>
</feature>
<dbReference type="Pfam" id="PF01480">
    <property type="entry name" value="PWI"/>
    <property type="match status" value="1"/>
</dbReference>
<evidence type="ECO:0000256" key="4">
    <source>
        <dbReference type="ARBA" id="ARBA00022884"/>
    </source>
</evidence>
<feature type="compositionally biased region" description="Pro residues" evidence="9">
    <location>
        <begin position="381"/>
        <end position="404"/>
    </location>
</feature>
<dbReference type="GO" id="GO:0005634">
    <property type="term" value="C:nucleus"/>
    <property type="evidence" value="ECO:0007669"/>
    <property type="project" value="TreeGrafter"/>
</dbReference>
<keyword evidence="5" id="KW-0175">Coiled coil</keyword>
<feature type="region of interest" description="Disordered" evidence="9">
    <location>
        <begin position="710"/>
        <end position="730"/>
    </location>
</feature>
<accession>A0A8D3EFF5</accession>
<dbReference type="InterPro" id="IPR000504">
    <property type="entry name" value="RRM_dom"/>
</dbReference>
<evidence type="ECO:0000256" key="7">
    <source>
        <dbReference type="PROSITE-ProRule" id="PRU00176"/>
    </source>
</evidence>
<dbReference type="CDD" id="cd12517">
    <property type="entry name" value="RRM_RBM27"/>
    <property type="match status" value="1"/>
</dbReference>
<dbReference type="InterPro" id="IPR012677">
    <property type="entry name" value="Nucleotide-bd_a/b_plait_sf"/>
</dbReference>
<evidence type="ECO:0000256" key="3">
    <source>
        <dbReference type="ARBA" id="ARBA00022833"/>
    </source>
</evidence>
<dbReference type="PANTHER" id="PTHR14398:SF1">
    <property type="entry name" value="RNA-BINDING PROTEIN 27"/>
    <property type="match status" value="1"/>
</dbReference>
<dbReference type="GO" id="GO:0008270">
    <property type="term" value="F:zinc ion binding"/>
    <property type="evidence" value="ECO:0007669"/>
    <property type="project" value="UniProtKB-KW"/>
</dbReference>
<dbReference type="InterPro" id="IPR035979">
    <property type="entry name" value="RBD_domain_sf"/>
</dbReference>
<sequence length="936" mass="105241">MIIEHVEALKSWLAKLLEPICDADPSALANYVVALVKKDKPEKELKALCADQLDVFLQKETTGFVDKLFECLTTKNYLGSPAAKEGPKEEVKPPTVKTDVVEVETQEEERENRWRRSPLRNRPDFNESRNRDDRRRDERKRRDFDRYGKSSSDSHRERERHERRRGSPRGRSYSRSRSRSGSRGKSRDKEHRGGRDFKSKFEVERKDNDGYNSSTTSGPQQQQQQQQQQHQHQQQQHQQHPPPLLPLPTPPHPFSSSSSSSAGGVPVATLAHLPDSTTDSWSGYYGNQRRDVVGKPFNSNKVVSLKQRCRDYDEKGFCVRGDLCPFDHGNDPLIVDDVNLPNMIPFPPPPVMPPAGLPMPPITEPGIDTPNHQSAITSSPPIGPPGVGLPPTLPPPPLPPPPPSSSSVSLHPQYVQSEYNYDPEGYNPESPALTTAGRNQYRQFIPRVQTQRSNLIGLTSNEGQGSRGSIDSRKRIMGHSTAEGPVPKKPWIEKTNFNNQHKGIFPKRNHYMNTKLEVRKIPRELNNITKLNEHFSKFGTIVNIQVVFGGDPEAALIQYTKNEEARRAISSIEAVLNNRFIRVYWHRECGVNATGLQQQEQSSGSLAAGLAPSQGLHPYTSTALKSSSKSLGKTGKALEAQEVHKKKQEALKLQQDMRKKKQEMLQTQIECQKTLINRLEKNRGMKPEDRAKIMKTLKDLTDKITQLQNEMNPASQVSSTKSNHSQTKTKTDAQKELLDAELDFHQKMSSGEDTTDLKRKLGQLQVEATRLGLIRPPAGRGRGRGKMALEPGSMHVGRGRGRSREMMARGGTVNRMSVDHRPRALAILGVTKEEKEELMPHFVKFGEVEDLRDQDANSVVMTFKTRSEAENAANQGAKFKGRVLQISWYKPKMPSIATEPEEEEAKDEENKVKGHVQHLVCFHQEAGEGSPIYSPT</sequence>
<dbReference type="AlphaFoldDB" id="A0A8D3EFF5"/>
<dbReference type="PANTHER" id="PTHR14398">
    <property type="entry name" value="RNA RECOGNITION RRM/RNP DOMAIN"/>
    <property type="match status" value="1"/>
</dbReference>
<feature type="region of interest" description="Disordered" evidence="9">
    <location>
        <begin position="618"/>
        <end position="644"/>
    </location>
</feature>
<comment type="function">
    <text evidence="6">May be involved in the turnover of nuclear polyadenylated (pA+) RNA.</text>
</comment>
<feature type="compositionally biased region" description="Polar residues" evidence="9">
    <location>
        <begin position="710"/>
        <end position="728"/>
    </location>
</feature>
<reference evidence="12" key="2">
    <citation type="submission" date="2025-08" db="UniProtKB">
        <authorList>
            <consortium name="Ensembl"/>
        </authorList>
    </citation>
    <scope>IDENTIFICATION</scope>
</reference>
<evidence type="ECO:0000259" key="11">
    <source>
        <dbReference type="PROSITE" id="PS50103"/>
    </source>
</evidence>
<evidence type="ECO:0000313" key="13">
    <source>
        <dbReference type="Proteomes" id="UP000694558"/>
    </source>
</evidence>